<feature type="region of interest" description="Disordered" evidence="6">
    <location>
        <begin position="1"/>
        <end position="28"/>
    </location>
</feature>
<evidence type="ECO:0000256" key="6">
    <source>
        <dbReference type="SAM" id="MobiDB-lite"/>
    </source>
</evidence>
<evidence type="ECO:0000256" key="3">
    <source>
        <dbReference type="ARBA" id="ARBA00014125"/>
    </source>
</evidence>
<accession>A0A8J2Q651</accession>
<dbReference type="InterPro" id="IPR006077">
    <property type="entry name" value="Vinculin/catenin"/>
</dbReference>
<keyword evidence="8" id="KW-1185">Reference proteome</keyword>
<comment type="similarity">
    <text evidence="2">Belongs to the vinculin/alpha-catenin family.</text>
</comment>
<dbReference type="PANTHER" id="PTHR46180">
    <property type="entry name" value="VINCULIN"/>
    <property type="match status" value="1"/>
</dbReference>
<evidence type="ECO:0000256" key="4">
    <source>
        <dbReference type="ARBA" id="ARBA00022490"/>
    </source>
</evidence>
<keyword evidence="4" id="KW-0963">Cytoplasm</keyword>
<name>A0A8J2Q651_9BILA</name>
<organism evidence="7 8">
    <name type="scientific">Cercopithifilaria johnstoni</name>
    <dbReference type="NCBI Taxonomy" id="2874296"/>
    <lineage>
        <taxon>Eukaryota</taxon>
        <taxon>Metazoa</taxon>
        <taxon>Ecdysozoa</taxon>
        <taxon>Nematoda</taxon>
        <taxon>Chromadorea</taxon>
        <taxon>Rhabditida</taxon>
        <taxon>Spirurina</taxon>
        <taxon>Spiruromorpha</taxon>
        <taxon>Filarioidea</taxon>
        <taxon>Onchocercidae</taxon>
        <taxon>Cercopithifilaria</taxon>
    </lineage>
</organism>
<dbReference type="EMBL" id="CAKAEH010001625">
    <property type="protein sequence ID" value="CAG9538103.1"/>
    <property type="molecule type" value="Genomic_DNA"/>
</dbReference>
<evidence type="ECO:0000256" key="2">
    <source>
        <dbReference type="ARBA" id="ARBA00008376"/>
    </source>
</evidence>
<dbReference type="Proteomes" id="UP000746747">
    <property type="component" value="Unassembled WGS sequence"/>
</dbReference>
<comment type="caution">
    <text evidence="7">The sequence shown here is derived from an EMBL/GenBank/DDBJ whole genome shotgun (WGS) entry which is preliminary data.</text>
</comment>
<sequence>IPPMVNQAKQVALNPRHSGNAQSWRDTNEHLLSAVRQVGDAITGAGGSRPPSQNLLVESVPPKAPTSPVVHDRVYIREDIPTPPRPPPPVEISPPPRPPPPPETDDEEETRAFWERYPLPGASSQPILSAAHNLHQELRQWSSHENEIVAAAKRMAILMARLSQLVRGEGGTKKDLIDCAKAIADSSEEVTRLAVQLARQCTDIKMRMTLLQVCERIPTIATQLKILSTVKATMLGSQAVQFKQFKNGRQCNVVRTTRDFWISRNPLNLFITRTFSAAIGPYGQPVDGSEEDEEAMQQLVLNAQNLMQSVKDTVRAAEAASIKIRTNSGLRLRWIRKPMWSNF</sequence>
<keyword evidence="5" id="KW-0009">Actin-binding</keyword>
<evidence type="ECO:0000256" key="5">
    <source>
        <dbReference type="ARBA" id="ARBA00023203"/>
    </source>
</evidence>
<dbReference type="Gene3D" id="1.20.120.230">
    <property type="entry name" value="Alpha-catenin/vinculin-like"/>
    <property type="match status" value="2"/>
</dbReference>
<proteinExistence type="inferred from homology"/>
<dbReference type="GO" id="GO:0007155">
    <property type="term" value="P:cell adhesion"/>
    <property type="evidence" value="ECO:0007669"/>
    <property type="project" value="InterPro"/>
</dbReference>
<feature type="non-terminal residue" evidence="7">
    <location>
        <position position="1"/>
    </location>
</feature>
<comment type="subcellular location">
    <subcellularLocation>
        <location evidence="1">Cytoplasm</location>
    </subcellularLocation>
</comment>
<evidence type="ECO:0000313" key="7">
    <source>
        <dbReference type="EMBL" id="CAG9538103.1"/>
    </source>
</evidence>
<dbReference type="PRINTS" id="PR00806">
    <property type="entry name" value="VINCULIN"/>
</dbReference>
<dbReference type="AlphaFoldDB" id="A0A8J2Q651"/>
<feature type="compositionally biased region" description="Pro residues" evidence="6">
    <location>
        <begin position="81"/>
        <end position="102"/>
    </location>
</feature>
<dbReference type="InterPro" id="IPR036723">
    <property type="entry name" value="Alpha-catenin/vinculin-like_sf"/>
</dbReference>
<gene>
    <name evidence="7" type="ORF">CJOHNSTONI_LOCUS7850</name>
</gene>
<evidence type="ECO:0000256" key="1">
    <source>
        <dbReference type="ARBA" id="ARBA00004496"/>
    </source>
</evidence>
<dbReference type="OrthoDB" id="29742at2759"/>
<feature type="compositionally biased region" description="Basic and acidic residues" evidence="6">
    <location>
        <begin position="70"/>
        <end position="80"/>
    </location>
</feature>
<reference evidence="7" key="1">
    <citation type="submission" date="2021-09" db="EMBL/GenBank/DDBJ databases">
        <authorList>
            <consortium name="Pathogen Informatics"/>
        </authorList>
    </citation>
    <scope>NUCLEOTIDE SEQUENCE</scope>
</reference>
<dbReference type="GO" id="GO:0051015">
    <property type="term" value="F:actin filament binding"/>
    <property type="evidence" value="ECO:0007669"/>
    <property type="project" value="InterPro"/>
</dbReference>
<dbReference type="GO" id="GO:0071944">
    <property type="term" value="C:cell periphery"/>
    <property type="evidence" value="ECO:0007669"/>
    <property type="project" value="UniProtKB-ARBA"/>
</dbReference>
<dbReference type="Pfam" id="PF01044">
    <property type="entry name" value="Vinculin"/>
    <property type="match status" value="1"/>
</dbReference>
<evidence type="ECO:0000313" key="8">
    <source>
        <dbReference type="Proteomes" id="UP000746747"/>
    </source>
</evidence>
<dbReference type="SUPFAM" id="SSF47220">
    <property type="entry name" value="alpha-catenin/vinculin-like"/>
    <property type="match status" value="2"/>
</dbReference>
<feature type="region of interest" description="Disordered" evidence="6">
    <location>
        <begin position="41"/>
        <end position="109"/>
    </location>
</feature>
<protein>
    <recommendedName>
        <fullName evidence="3">Vinculin</fullName>
    </recommendedName>
</protein>
<dbReference type="GO" id="GO:0005737">
    <property type="term" value="C:cytoplasm"/>
    <property type="evidence" value="ECO:0007669"/>
    <property type="project" value="UniProtKB-SubCell"/>
</dbReference>
<dbReference type="InterPro" id="IPR017997">
    <property type="entry name" value="Vinculin"/>
</dbReference>